<evidence type="ECO:0000259" key="1">
    <source>
        <dbReference type="Pfam" id="PF01636"/>
    </source>
</evidence>
<dbReference type="Gene3D" id="3.90.1200.10">
    <property type="match status" value="1"/>
</dbReference>
<name>A0A934U046_9FIRM</name>
<dbReference type="InterPro" id="IPR002575">
    <property type="entry name" value="Aminoglycoside_PTrfase"/>
</dbReference>
<protein>
    <submittedName>
        <fullName evidence="2">Phosphotransferase</fullName>
    </submittedName>
</protein>
<dbReference type="RefSeq" id="WP_186832860.1">
    <property type="nucleotide sequence ID" value="NZ_JAEQMG010000048.1"/>
</dbReference>
<dbReference type="InterPro" id="IPR011009">
    <property type="entry name" value="Kinase-like_dom_sf"/>
</dbReference>
<organism evidence="2 3">
    <name type="scientific">Ruminococcus difficilis</name>
    <dbReference type="NCBI Taxonomy" id="2763069"/>
    <lineage>
        <taxon>Bacteria</taxon>
        <taxon>Bacillati</taxon>
        <taxon>Bacillota</taxon>
        <taxon>Clostridia</taxon>
        <taxon>Eubacteriales</taxon>
        <taxon>Oscillospiraceae</taxon>
        <taxon>Ruminococcus</taxon>
    </lineage>
</organism>
<gene>
    <name evidence="2" type="ORF">JKK62_05640</name>
</gene>
<comment type="caution">
    <text evidence="2">The sequence shown here is derived from an EMBL/GenBank/DDBJ whole genome shotgun (WGS) entry which is preliminary data.</text>
</comment>
<dbReference type="EMBL" id="JAEQMG010000048">
    <property type="protein sequence ID" value="MBK6088138.1"/>
    <property type="molecule type" value="Genomic_DNA"/>
</dbReference>
<keyword evidence="3" id="KW-1185">Reference proteome</keyword>
<reference evidence="2" key="1">
    <citation type="submission" date="2021-01" db="EMBL/GenBank/DDBJ databases">
        <title>Genome public.</title>
        <authorList>
            <person name="Liu C."/>
            <person name="Sun Q."/>
        </authorList>
    </citation>
    <scope>NUCLEOTIDE SEQUENCE</scope>
    <source>
        <strain evidence="2">M6</strain>
    </source>
</reference>
<feature type="domain" description="Aminoglycoside phosphotransferase" evidence="1">
    <location>
        <begin position="13"/>
        <end position="211"/>
    </location>
</feature>
<sequence length="251" mass="29103">MSETKYEILAQRSKKVIYKDGDTVLKVFDSDYSKADILNEALNQARIEETGLNVPKLLEVSKIDGKWAIRTEYIPGKTLAQLMEENPDNLDEYLDLFVNIQKEIFSKEAPLLNKIKDKFNRKISASRFDATTRYELHTRLDSMKNHKKICHGDFTPSNIIITPGESYYILDWSHVTQGNAAADAARTYMLFCLKGMDEVAEKYLDLFCQKTDTAKQYVQRWMPIVACTQSVKGKEEEQEFLERWVNVVEYE</sequence>
<dbReference type="AlphaFoldDB" id="A0A934U046"/>
<accession>A0A934U046</accession>
<evidence type="ECO:0000313" key="2">
    <source>
        <dbReference type="EMBL" id="MBK6088138.1"/>
    </source>
</evidence>
<proteinExistence type="predicted"/>
<dbReference type="SUPFAM" id="SSF56112">
    <property type="entry name" value="Protein kinase-like (PK-like)"/>
    <property type="match status" value="1"/>
</dbReference>
<dbReference type="Proteomes" id="UP000633365">
    <property type="component" value="Unassembled WGS sequence"/>
</dbReference>
<evidence type="ECO:0000313" key="3">
    <source>
        <dbReference type="Proteomes" id="UP000633365"/>
    </source>
</evidence>
<dbReference type="Pfam" id="PF01636">
    <property type="entry name" value="APH"/>
    <property type="match status" value="1"/>
</dbReference>